<dbReference type="InterPro" id="IPR027304">
    <property type="entry name" value="Trigger_fact/SurA_dom_sf"/>
</dbReference>
<dbReference type="Gene3D" id="3.10.50.40">
    <property type="match status" value="1"/>
</dbReference>
<gene>
    <name evidence="8" type="ORF">D9V69_00690</name>
</gene>
<dbReference type="Pfam" id="PF00639">
    <property type="entry name" value="Rotamase"/>
    <property type="match status" value="1"/>
</dbReference>
<evidence type="ECO:0000256" key="3">
    <source>
        <dbReference type="ARBA" id="ARBA00023110"/>
    </source>
</evidence>
<reference evidence="8 9" key="1">
    <citation type="submission" date="2018-12" db="EMBL/GenBank/DDBJ databases">
        <authorList>
            <person name="Chong R.A."/>
        </authorList>
    </citation>
    <scope>NUCLEOTIDE SEQUENCE [LARGE SCALE GENOMIC DNA]</scope>
    <source>
        <strain evidence="8 9">Hta</strain>
    </source>
</reference>
<keyword evidence="2" id="KW-0574">Periplasm</keyword>
<dbReference type="InterPro" id="IPR050280">
    <property type="entry name" value="OMP_Chaperone_SurA"/>
</dbReference>
<protein>
    <submittedName>
        <fullName evidence="8">Peptidylprolyl isomerase</fullName>
    </submittedName>
</protein>
<organism evidence="8 9">
    <name type="scientific">Buchnera aphidicola</name>
    <name type="common">Hyadaphis tataricae</name>
    <dbReference type="NCBI Taxonomy" id="1241859"/>
    <lineage>
        <taxon>Bacteria</taxon>
        <taxon>Pseudomonadati</taxon>
        <taxon>Pseudomonadota</taxon>
        <taxon>Gammaproteobacteria</taxon>
        <taxon>Enterobacterales</taxon>
        <taxon>Erwiniaceae</taxon>
        <taxon>Buchnera</taxon>
    </lineage>
</organism>
<evidence type="ECO:0000256" key="2">
    <source>
        <dbReference type="ARBA" id="ARBA00022764"/>
    </source>
</evidence>
<dbReference type="EMBL" id="CP034873">
    <property type="protein sequence ID" value="QCI21457.1"/>
    <property type="molecule type" value="Genomic_DNA"/>
</dbReference>
<dbReference type="SUPFAM" id="SSF109998">
    <property type="entry name" value="Triger factor/SurA peptide-binding domain-like"/>
    <property type="match status" value="1"/>
</dbReference>
<dbReference type="PANTHER" id="PTHR47637">
    <property type="entry name" value="CHAPERONE SURA"/>
    <property type="match status" value="1"/>
</dbReference>
<evidence type="ECO:0000259" key="7">
    <source>
        <dbReference type="PROSITE" id="PS50198"/>
    </source>
</evidence>
<evidence type="ECO:0000256" key="5">
    <source>
        <dbReference type="ARBA" id="ARBA00023235"/>
    </source>
</evidence>
<dbReference type="GO" id="GO:0003755">
    <property type="term" value="F:peptidyl-prolyl cis-trans isomerase activity"/>
    <property type="evidence" value="ECO:0007669"/>
    <property type="project" value="UniProtKB-KW"/>
</dbReference>
<dbReference type="PANTHER" id="PTHR47637:SF1">
    <property type="entry name" value="CHAPERONE SURA"/>
    <property type="match status" value="1"/>
</dbReference>
<dbReference type="Gene3D" id="1.10.4030.10">
    <property type="entry name" value="Porin chaperone SurA, peptide-binding domain"/>
    <property type="match status" value="1"/>
</dbReference>
<evidence type="ECO:0000256" key="6">
    <source>
        <dbReference type="PROSITE-ProRule" id="PRU00278"/>
    </source>
</evidence>
<sequence length="426" mass="50859">MMIKSWIFIIICYFSSIFDVFAQDLKIDDIKAIINDEIILNSDVDNVFMMMKKNNQTFMIPFRTNVLKEKILDNLIVETLILQQANRMNIVITKKQIDDVMQNIALQQNISIKELKKNLMINGYHNYINYLNNIEKLLKIKIVENYELHKRVHVSDQEINFLFKKIINKNEKLKRINLSYIFLPFSKNRLHIINNKKMLLEKIINNLKQGVRIEESYPEYKKNNKIAFVKKNFWIRFIDLQKNFSQPLNIVKLNQILDPILGKDGFYIFKINDIVNNKENIRTDFYVQHCLIKPSLILSDLEVKDIIFSIYNNIQSGVYSFDYAVKNFSHDVNSSNRQGNLGWVSKNFFKNYENIELLKKNKISKPIQSNIGWHIIKLLKIRQVDEYYSVTKRKAYNLILKQKIFLEKQRWIEDLKKFSYIKIIGF</sequence>
<dbReference type="SUPFAM" id="SSF54534">
    <property type="entry name" value="FKBP-like"/>
    <property type="match status" value="1"/>
</dbReference>
<dbReference type="AlphaFoldDB" id="A0A4D6XYZ8"/>
<dbReference type="OrthoDB" id="14196at2"/>
<dbReference type="InterPro" id="IPR000297">
    <property type="entry name" value="PPIase_PpiC"/>
</dbReference>
<evidence type="ECO:0000256" key="1">
    <source>
        <dbReference type="ARBA" id="ARBA00022729"/>
    </source>
</evidence>
<dbReference type="Pfam" id="PF09312">
    <property type="entry name" value="SurA_N"/>
    <property type="match status" value="1"/>
</dbReference>
<keyword evidence="1" id="KW-0732">Signal</keyword>
<dbReference type="PROSITE" id="PS50198">
    <property type="entry name" value="PPIC_PPIASE_2"/>
    <property type="match status" value="1"/>
</dbReference>
<keyword evidence="3 6" id="KW-0697">Rotamase</keyword>
<reference evidence="8 9" key="2">
    <citation type="submission" date="2019-05" db="EMBL/GenBank/DDBJ databases">
        <title>Genome evolution of the obligate endosymbiont Buchnera aphidicola.</title>
        <authorList>
            <person name="Moran N.A."/>
        </authorList>
    </citation>
    <scope>NUCLEOTIDE SEQUENCE [LARGE SCALE GENOMIC DNA]</scope>
    <source>
        <strain evidence="8 9">Hta</strain>
    </source>
</reference>
<keyword evidence="5 6" id="KW-0413">Isomerase</keyword>
<dbReference type="Proteomes" id="UP000298773">
    <property type="component" value="Chromosome"/>
</dbReference>
<proteinExistence type="predicted"/>
<evidence type="ECO:0000313" key="8">
    <source>
        <dbReference type="EMBL" id="QCI21457.1"/>
    </source>
</evidence>
<evidence type="ECO:0000313" key="9">
    <source>
        <dbReference type="Proteomes" id="UP000298773"/>
    </source>
</evidence>
<dbReference type="InterPro" id="IPR015391">
    <property type="entry name" value="SurA_N"/>
</dbReference>
<name>A0A4D6XYZ8_9GAMM</name>
<evidence type="ECO:0000256" key="4">
    <source>
        <dbReference type="ARBA" id="ARBA00023186"/>
    </source>
</evidence>
<dbReference type="InterPro" id="IPR046357">
    <property type="entry name" value="PPIase_dom_sf"/>
</dbReference>
<feature type="domain" description="PpiC" evidence="7">
    <location>
        <begin position="282"/>
        <end position="380"/>
    </location>
</feature>
<keyword evidence="4" id="KW-0143">Chaperone</keyword>
<accession>A0A4D6XYZ8</accession>